<organism evidence="19 20">
    <name type="scientific">Seminavis robusta</name>
    <dbReference type="NCBI Taxonomy" id="568900"/>
    <lineage>
        <taxon>Eukaryota</taxon>
        <taxon>Sar</taxon>
        <taxon>Stramenopiles</taxon>
        <taxon>Ochrophyta</taxon>
        <taxon>Bacillariophyta</taxon>
        <taxon>Bacillariophyceae</taxon>
        <taxon>Bacillariophycidae</taxon>
        <taxon>Naviculales</taxon>
        <taxon>Naviculaceae</taxon>
        <taxon>Seminavis</taxon>
    </lineage>
</organism>
<dbReference type="OrthoDB" id="43601at2759"/>
<dbReference type="InterPro" id="IPR018297">
    <property type="entry name" value="A/G_cyclase_CS"/>
</dbReference>
<evidence type="ECO:0000256" key="10">
    <source>
        <dbReference type="ARBA" id="ARBA00023239"/>
    </source>
</evidence>
<feature type="region of interest" description="Disordered" evidence="15">
    <location>
        <begin position="659"/>
        <end position="686"/>
    </location>
</feature>
<dbReference type="PRINTS" id="PR00109">
    <property type="entry name" value="TYRKINASE"/>
</dbReference>
<keyword evidence="19" id="KW-0808">Transferase</keyword>
<dbReference type="PANTHER" id="PTHR11920:SF335">
    <property type="entry name" value="GUANYLATE CYCLASE"/>
    <property type="match status" value="1"/>
</dbReference>
<dbReference type="SMART" id="SM00220">
    <property type="entry name" value="S_TKc"/>
    <property type="match status" value="1"/>
</dbReference>
<gene>
    <name evidence="19" type="ORF">SEMRO_2297_G322400.1</name>
</gene>
<dbReference type="Gene3D" id="3.40.50.2300">
    <property type="match status" value="2"/>
</dbReference>
<keyword evidence="8" id="KW-1133">Transmembrane helix</keyword>
<dbReference type="GO" id="GO:0004016">
    <property type="term" value="F:adenylate cyclase activity"/>
    <property type="evidence" value="ECO:0007669"/>
    <property type="project" value="TreeGrafter"/>
</dbReference>
<evidence type="ECO:0000256" key="5">
    <source>
        <dbReference type="ARBA" id="ARBA00022729"/>
    </source>
</evidence>
<evidence type="ECO:0000256" key="13">
    <source>
        <dbReference type="RuleBase" id="RU000405"/>
    </source>
</evidence>
<comment type="catalytic activity">
    <reaction evidence="14">
        <text>GTP = 3',5'-cyclic GMP + diphosphate</text>
        <dbReference type="Rhea" id="RHEA:13665"/>
        <dbReference type="ChEBI" id="CHEBI:33019"/>
        <dbReference type="ChEBI" id="CHEBI:37565"/>
        <dbReference type="ChEBI" id="CHEBI:57746"/>
        <dbReference type="EC" id="4.6.1.2"/>
    </reaction>
</comment>
<dbReference type="InterPro" id="IPR050401">
    <property type="entry name" value="Cyclic_nucleotide_synthase"/>
</dbReference>
<dbReference type="Proteomes" id="UP001153069">
    <property type="component" value="Unassembled WGS sequence"/>
</dbReference>
<dbReference type="Pfam" id="PF13458">
    <property type="entry name" value="Peripla_BP_6"/>
    <property type="match status" value="1"/>
</dbReference>
<dbReference type="Gene3D" id="1.10.510.10">
    <property type="entry name" value="Transferase(Phosphotransferase) domain 1"/>
    <property type="match status" value="1"/>
</dbReference>
<dbReference type="PROSITE" id="PS50011">
    <property type="entry name" value="PROTEIN_KINASE_DOM"/>
    <property type="match status" value="1"/>
</dbReference>
<evidence type="ECO:0000256" key="6">
    <source>
        <dbReference type="ARBA" id="ARBA00022741"/>
    </source>
</evidence>
<keyword evidence="20" id="KW-1185">Reference proteome</keyword>
<proteinExistence type="inferred from homology"/>
<dbReference type="GO" id="GO:0001653">
    <property type="term" value="F:peptide receptor activity"/>
    <property type="evidence" value="ECO:0007669"/>
    <property type="project" value="TreeGrafter"/>
</dbReference>
<feature type="signal peptide" evidence="16">
    <location>
        <begin position="1"/>
        <end position="25"/>
    </location>
</feature>
<dbReference type="SUPFAM" id="SSF55073">
    <property type="entry name" value="Nucleotide cyclase"/>
    <property type="match status" value="1"/>
</dbReference>
<evidence type="ECO:0000256" key="1">
    <source>
        <dbReference type="ARBA" id="ARBA00004479"/>
    </source>
</evidence>
<dbReference type="Pfam" id="PF00211">
    <property type="entry name" value="Guanylate_cyc"/>
    <property type="match status" value="1"/>
</dbReference>
<dbReference type="PROSITE" id="PS00108">
    <property type="entry name" value="PROTEIN_KINASE_ST"/>
    <property type="match status" value="1"/>
</dbReference>
<evidence type="ECO:0000256" key="14">
    <source>
        <dbReference type="RuleBase" id="RU003431"/>
    </source>
</evidence>
<dbReference type="InterPro" id="IPR028081">
    <property type="entry name" value="Leu-bd"/>
</dbReference>
<dbReference type="GO" id="GO:0007168">
    <property type="term" value="P:receptor guanylyl cyclase signaling pathway"/>
    <property type="evidence" value="ECO:0007669"/>
    <property type="project" value="TreeGrafter"/>
</dbReference>
<dbReference type="GO" id="GO:0005524">
    <property type="term" value="F:ATP binding"/>
    <property type="evidence" value="ECO:0007669"/>
    <property type="project" value="UniProtKB-UniRule"/>
</dbReference>
<dbReference type="GO" id="GO:0005886">
    <property type="term" value="C:plasma membrane"/>
    <property type="evidence" value="ECO:0007669"/>
    <property type="project" value="TreeGrafter"/>
</dbReference>
<dbReference type="InterPro" id="IPR001245">
    <property type="entry name" value="Ser-Thr/Tyr_kinase_cat_dom"/>
</dbReference>
<feature type="domain" description="Guanylate cyclase" evidence="18">
    <location>
        <begin position="951"/>
        <end position="1082"/>
    </location>
</feature>
<feature type="region of interest" description="Disordered" evidence="15">
    <location>
        <begin position="603"/>
        <end position="640"/>
    </location>
</feature>
<dbReference type="GO" id="GO:0004383">
    <property type="term" value="F:guanylate cyclase activity"/>
    <property type="evidence" value="ECO:0007669"/>
    <property type="project" value="UniProtKB-EC"/>
</dbReference>
<evidence type="ECO:0000256" key="11">
    <source>
        <dbReference type="ARBA" id="ARBA00023293"/>
    </source>
</evidence>
<dbReference type="SUPFAM" id="SSF56112">
    <property type="entry name" value="Protein kinase-like (PK-like)"/>
    <property type="match status" value="1"/>
</dbReference>
<evidence type="ECO:0000256" key="4">
    <source>
        <dbReference type="ARBA" id="ARBA00022692"/>
    </source>
</evidence>
<dbReference type="PROSITE" id="PS50125">
    <property type="entry name" value="GUANYLATE_CYCLASE_2"/>
    <property type="match status" value="1"/>
</dbReference>
<evidence type="ECO:0000256" key="12">
    <source>
        <dbReference type="PROSITE-ProRule" id="PRU10141"/>
    </source>
</evidence>
<dbReference type="InterPro" id="IPR000719">
    <property type="entry name" value="Prot_kinase_dom"/>
</dbReference>
<reference evidence="19" key="1">
    <citation type="submission" date="2020-06" db="EMBL/GenBank/DDBJ databases">
        <authorList>
            <consortium name="Plant Systems Biology data submission"/>
        </authorList>
    </citation>
    <scope>NUCLEOTIDE SEQUENCE</scope>
    <source>
        <strain evidence="19">D6</strain>
    </source>
</reference>
<evidence type="ECO:0000256" key="15">
    <source>
        <dbReference type="SAM" id="MobiDB-lite"/>
    </source>
</evidence>
<keyword evidence="10 13" id="KW-0456">Lyase</keyword>
<dbReference type="InterPro" id="IPR017441">
    <property type="entry name" value="Protein_kinase_ATP_BS"/>
</dbReference>
<evidence type="ECO:0000256" key="2">
    <source>
        <dbReference type="ARBA" id="ARBA00012202"/>
    </source>
</evidence>
<dbReference type="Gene3D" id="3.30.70.1230">
    <property type="entry name" value="Nucleotide cyclase"/>
    <property type="match status" value="1"/>
</dbReference>
<dbReference type="AlphaFoldDB" id="A0A9N8F140"/>
<evidence type="ECO:0000313" key="19">
    <source>
        <dbReference type="EMBL" id="CAB9528704.1"/>
    </source>
</evidence>
<comment type="subcellular location">
    <subcellularLocation>
        <location evidence="1">Membrane</location>
        <topology evidence="1">Single-pass type I membrane protein</topology>
    </subcellularLocation>
</comment>
<protein>
    <recommendedName>
        <fullName evidence="2 14">Guanylate cyclase</fullName>
        <ecNumber evidence="2 14">4.6.1.2</ecNumber>
    </recommendedName>
</protein>
<keyword evidence="11 14" id="KW-0141">cGMP biosynthesis</keyword>
<comment type="caution">
    <text evidence="19">The sequence shown here is derived from an EMBL/GenBank/DDBJ whole genome shotgun (WGS) entry which is preliminary data.</text>
</comment>
<comment type="similarity">
    <text evidence="13">Belongs to the adenylyl cyclase class-4/guanylyl cyclase family.</text>
</comment>
<feature type="binding site" evidence="12">
    <location>
        <position position="600"/>
    </location>
    <ligand>
        <name>ATP</name>
        <dbReference type="ChEBI" id="CHEBI:30616"/>
    </ligand>
</feature>
<dbReference type="GO" id="GO:0035556">
    <property type="term" value="P:intracellular signal transduction"/>
    <property type="evidence" value="ECO:0007669"/>
    <property type="project" value="InterPro"/>
</dbReference>
<dbReference type="PROSITE" id="PS00452">
    <property type="entry name" value="GUANYLATE_CYCLASE_1"/>
    <property type="match status" value="1"/>
</dbReference>
<keyword evidence="5 16" id="KW-0732">Signal</keyword>
<feature type="domain" description="Protein kinase" evidence="17">
    <location>
        <begin position="573"/>
        <end position="899"/>
    </location>
</feature>
<keyword evidence="7 12" id="KW-0067">ATP-binding</keyword>
<evidence type="ECO:0000256" key="16">
    <source>
        <dbReference type="SAM" id="SignalP"/>
    </source>
</evidence>
<feature type="compositionally biased region" description="Basic and acidic residues" evidence="15">
    <location>
        <begin position="616"/>
        <end position="636"/>
    </location>
</feature>
<dbReference type="GO" id="GO:0004674">
    <property type="term" value="F:protein serine/threonine kinase activity"/>
    <property type="evidence" value="ECO:0007669"/>
    <property type="project" value="UniProtKB-KW"/>
</dbReference>
<dbReference type="EC" id="4.6.1.2" evidence="2 14"/>
<name>A0A9N8F140_9STRA</name>
<dbReference type="Gene3D" id="3.30.200.20">
    <property type="entry name" value="Phosphorylase Kinase, domain 1"/>
    <property type="match status" value="1"/>
</dbReference>
<dbReference type="Pfam" id="PF07714">
    <property type="entry name" value="PK_Tyr_Ser-Thr"/>
    <property type="match status" value="1"/>
</dbReference>
<keyword evidence="6 12" id="KW-0547">Nucleotide-binding</keyword>
<dbReference type="InterPro" id="IPR028082">
    <property type="entry name" value="Peripla_BP_I"/>
</dbReference>
<evidence type="ECO:0000256" key="9">
    <source>
        <dbReference type="ARBA" id="ARBA00023136"/>
    </source>
</evidence>
<evidence type="ECO:0000256" key="3">
    <source>
        <dbReference type="ARBA" id="ARBA00022527"/>
    </source>
</evidence>
<keyword evidence="3" id="KW-0723">Serine/threonine-protein kinase</keyword>
<dbReference type="PROSITE" id="PS00107">
    <property type="entry name" value="PROTEIN_KINASE_ATP"/>
    <property type="match status" value="1"/>
</dbReference>
<keyword evidence="9" id="KW-0472">Membrane</keyword>
<sequence>MIVPKHLSLMMMLVLLGRGVYPVRGAGTTSSTEGQTTTQRNNEPGLVSMRRSIDTSIVSSDGCTFDGTVVFGGPSSLEQDDKYYFMAHRQLLAYQLMIDTINRERCGIRVGGKHYKIDLQTYDDQSDADITTAIGHKLVQAPYSNNNSSSSNSAEAIDLIVSGFSSFLTKALANVVAEHNINATTTASQASNSNNPRLMLAGGSSLTSIFQNRSNIFTTTPPSANFLRPAMQGLSLETTAKTVATLWENVGFPISACKAVPELAHEFSMELISETQVEADPNVTLLTPLAAKLKELNPDVVIGCMYECERWMAALRAVHWSPKAQVFTICVGSDKFVEAVGTDAAYVMGVAPWHESVRATDALTGWTSQEFTQHYSTLSSESTVVYQATTAAAMISIAVQTMEAIQSYSDAPLLADYMSRHTFPTMFGDISFDENGQNAAPMLLLQYDSIGAVQTAFPVERSSGQILYPMPTWDGRDCVQTSSCVQVYGYTCSVEGYCICPEGKVSTGVGIAATCVVAASRSSSAAWSSPGAIFGIVAALFAVLGIMAWFFVESKQKKADSVWRVSKSELQFAEPPKVVGRGSFGVVLLGSYRGTDVAVKRVIPPRESNDNNNDCNGKDKEWEHESEFLEEPKGNDRAGSTSWGVLSLGLKTNDTGMFAGGLDDIESSDGPGSDNRRESGRGSVKSVRRKLQRDFVVEMRYLSKLRHPCITTVMGAVLCPGEEPLLIMEYMDHGSLHDILHNNTMILDGEILLPILRDISSGMRFLHATNLLHKDLKPANVLIARNFHAKLADFGLSKGKLAVGSPYFMAPELLRGDSVNTSASDVYAFGITLYEVFSRKDPYEGENPKEVLKLVADPSVGKRPPVPMDCPAQIVGLMSDCLVEDPQERPSFEEVDMRLKRMDIAKVETRRKSKRRSVTGTISLFDIFPEHIALALKDGKKVDSEHKDCVTIFFSDIVGFTTLSSQMEPRKVANLLDRLYTKFDQLSHYEDIFKVETIGDAYMAVTNLVKDQDDHAARIARFSAAAIAAANDTLIDTENPALGCVNIRVGLHSGPVVADVVGTRNPRYCLFGDTVNTASRMESTSEANSIHCSKASADLLVTQDKSIEVRSRGLTEIKGKGEMESFWVIPNGTNSTAHAVAAAKGGDKQELAEEGLIPEEELIPEQRPFCERVGETFQNE</sequence>
<accession>A0A9N8F140</accession>
<dbReference type="FunFam" id="3.30.70.1230:FF:000030">
    <property type="entry name" value="Si:ch211-215j19.12"/>
    <property type="match status" value="1"/>
</dbReference>
<dbReference type="PANTHER" id="PTHR11920">
    <property type="entry name" value="GUANYLYL CYCLASE"/>
    <property type="match status" value="1"/>
</dbReference>
<keyword evidence="4" id="KW-0812">Transmembrane</keyword>
<dbReference type="InterPro" id="IPR011009">
    <property type="entry name" value="Kinase-like_dom_sf"/>
</dbReference>
<dbReference type="InterPro" id="IPR001054">
    <property type="entry name" value="A/G_cyclase"/>
</dbReference>
<evidence type="ECO:0000256" key="8">
    <source>
        <dbReference type="ARBA" id="ARBA00022989"/>
    </source>
</evidence>
<dbReference type="EMBL" id="CAICTM010002295">
    <property type="protein sequence ID" value="CAB9528704.1"/>
    <property type="molecule type" value="Genomic_DNA"/>
</dbReference>
<evidence type="ECO:0000313" key="20">
    <source>
        <dbReference type="Proteomes" id="UP001153069"/>
    </source>
</evidence>
<feature type="chain" id="PRO_5040435037" description="Guanylate cyclase" evidence="16">
    <location>
        <begin position="26"/>
        <end position="1180"/>
    </location>
</feature>
<dbReference type="InterPro" id="IPR008271">
    <property type="entry name" value="Ser/Thr_kinase_AS"/>
</dbReference>
<evidence type="ECO:0000259" key="18">
    <source>
        <dbReference type="PROSITE" id="PS50125"/>
    </source>
</evidence>
<evidence type="ECO:0000256" key="7">
    <source>
        <dbReference type="ARBA" id="ARBA00022840"/>
    </source>
</evidence>
<evidence type="ECO:0000259" key="17">
    <source>
        <dbReference type="PROSITE" id="PS50011"/>
    </source>
</evidence>
<dbReference type="SUPFAM" id="SSF53822">
    <property type="entry name" value="Periplasmic binding protein-like I"/>
    <property type="match status" value="1"/>
</dbReference>
<dbReference type="InterPro" id="IPR029787">
    <property type="entry name" value="Nucleotide_cyclase"/>
</dbReference>
<keyword evidence="19" id="KW-0418">Kinase</keyword>
<dbReference type="SMART" id="SM00044">
    <property type="entry name" value="CYCc"/>
    <property type="match status" value="1"/>
</dbReference>
<dbReference type="CDD" id="cd07302">
    <property type="entry name" value="CHD"/>
    <property type="match status" value="1"/>
</dbReference>